<feature type="domain" description="NodB homology" evidence="1">
    <location>
        <begin position="55"/>
        <end position="232"/>
    </location>
</feature>
<dbReference type="PANTHER" id="PTHR10587:SF80">
    <property type="entry name" value="CHITOOLIGOSACCHARIDE DEACETYLASE"/>
    <property type="match status" value="1"/>
</dbReference>
<dbReference type="GO" id="GO:0016810">
    <property type="term" value="F:hydrolase activity, acting on carbon-nitrogen (but not peptide) bonds"/>
    <property type="evidence" value="ECO:0007669"/>
    <property type="project" value="InterPro"/>
</dbReference>
<reference evidence="2 3" key="1">
    <citation type="journal article" date="2014" name="BMC Genomics">
        <title>Comparison of environmental and isolate Sulfobacillus genomes reveals diverse carbon, sulfur, nitrogen, and hydrogen metabolisms.</title>
        <authorList>
            <person name="Justice N.B."/>
            <person name="Norman A."/>
            <person name="Brown C.T."/>
            <person name="Singh A."/>
            <person name="Thomas B.C."/>
            <person name="Banfield J.F."/>
        </authorList>
    </citation>
    <scope>NUCLEOTIDE SEQUENCE [LARGE SCALE GENOMIC DNA]</scope>
    <source>
        <strain evidence="2">AMDSBA1</strain>
    </source>
</reference>
<dbReference type="CDD" id="cd10950">
    <property type="entry name" value="CE4_BsYlxY_like"/>
    <property type="match status" value="1"/>
</dbReference>
<name>A0A2T2XBW7_9FIRM</name>
<evidence type="ECO:0000259" key="1">
    <source>
        <dbReference type="PROSITE" id="PS51677"/>
    </source>
</evidence>
<proteinExistence type="predicted"/>
<dbReference type="AlphaFoldDB" id="A0A2T2XBW7"/>
<dbReference type="EMBL" id="PXYT01000001">
    <property type="protein sequence ID" value="PSR31936.1"/>
    <property type="molecule type" value="Genomic_DNA"/>
</dbReference>
<evidence type="ECO:0000313" key="2">
    <source>
        <dbReference type="EMBL" id="PSR31936.1"/>
    </source>
</evidence>
<dbReference type="Pfam" id="PF01522">
    <property type="entry name" value="Polysacc_deac_1"/>
    <property type="match status" value="1"/>
</dbReference>
<dbReference type="InterPro" id="IPR002509">
    <property type="entry name" value="NODB_dom"/>
</dbReference>
<dbReference type="Proteomes" id="UP000242699">
    <property type="component" value="Unassembled WGS sequence"/>
</dbReference>
<accession>A0A2T2XBW7</accession>
<dbReference type="PROSITE" id="PS51677">
    <property type="entry name" value="NODB"/>
    <property type="match status" value="1"/>
</dbReference>
<sequence length="247" mass="26893">MWIKVISLRSPTVKWLSLIAVLITSVWVFKTPAPSSAPVQAPVPGPVYRVITSKRAMALTINVVWGTPYVPKMLAILHHAHVKATFMVGGVWVRNHPEIVRQMVSDGMEIGNHGWNHGHPASMSVAENVLDIEKTNEAVKAAANVSPRVYAPPYGELGPSVLTAASELRMPLVMWTIDTIDWRPSSQVTYMVNKVLQNAAPGSIVLMHPTDRTVAALNQIVQGLRSQGYQLVTVSQLLKMGTPVGDG</sequence>
<dbReference type="PANTHER" id="PTHR10587">
    <property type="entry name" value="GLYCOSYL TRANSFERASE-RELATED"/>
    <property type="match status" value="1"/>
</dbReference>
<dbReference type="Gene3D" id="3.20.20.370">
    <property type="entry name" value="Glycoside hydrolase/deacetylase"/>
    <property type="match status" value="1"/>
</dbReference>
<dbReference type="InterPro" id="IPR011330">
    <property type="entry name" value="Glyco_hydro/deAcase_b/a-brl"/>
</dbReference>
<dbReference type="GO" id="GO:0016020">
    <property type="term" value="C:membrane"/>
    <property type="evidence" value="ECO:0007669"/>
    <property type="project" value="TreeGrafter"/>
</dbReference>
<protein>
    <submittedName>
        <fullName evidence="2">Polysaccharide deacetylase</fullName>
    </submittedName>
</protein>
<dbReference type="InterPro" id="IPR050248">
    <property type="entry name" value="Polysacc_deacetylase_ArnD"/>
</dbReference>
<organism evidence="2 3">
    <name type="scientific">Sulfobacillus benefaciens</name>
    <dbReference type="NCBI Taxonomy" id="453960"/>
    <lineage>
        <taxon>Bacteria</taxon>
        <taxon>Bacillati</taxon>
        <taxon>Bacillota</taxon>
        <taxon>Clostridia</taxon>
        <taxon>Eubacteriales</taxon>
        <taxon>Clostridiales Family XVII. Incertae Sedis</taxon>
        <taxon>Sulfobacillus</taxon>
    </lineage>
</organism>
<gene>
    <name evidence="2" type="ORF">C7B43_00245</name>
</gene>
<comment type="caution">
    <text evidence="2">The sequence shown here is derived from an EMBL/GenBank/DDBJ whole genome shotgun (WGS) entry which is preliminary data.</text>
</comment>
<dbReference type="GO" id="GO:0005975">
    <property type="term" value="P:carbohydrate metabolic process"/>
    <property type="evidence" value="ECO:0007669"/>
    <property type="project" value="InterPro"/>
</dbReference>
<dbReference type="SUPFAM" id="SSF88713">
    <property type="entry name" value="Glycoside hydrolase/deacetylase"/>
    <property type="match status" value="1"/>
</dbReference>
<evidence type="ECO:0000313" key="3">
    <source>
        <dbReference type="Proteomes" id="UP000242699"/>
    </source>
</evidence>